<dbReference type="EMBL" id="ML769391">
    <property type="protein sequence ID" value="KAE9408498.1"/>
    <property type="molecule type" value="Genomic_DNA"/>
</dbReference>
<sequence length="363" mass="41299">MSIRTETLKRPNPLWLPDDIVRHIIEFLSGSPKDLERCTLPILFCPCHDRCLMASLFVYFNKPSFPSFISADPGLKNPQPCMQLSLTALNFDLSHSSGPLASSFLQQMPLRTFPLLKKLVLTKCFQLIPGELELEELSLSLDCYNERSLDIPEAPLPSFSAIRSLAYMMSTEPELHSPFLLEHLHPILLNLHRLVARTAKFHVPAILQLADANEATLKTLDIFEVFDLSDGTLLCMFILRDILFKLPVSPHQLADYLSALKTMFFDIDWNRSSVRFITFDISSPYLLVDMGQHSDLWARLVEALCGYSGLEMVTLVLETDPYDVEEECVTRRDVEVHPAFEPLRAAGRFVVRSRAVIVQRHLL</sequence>
<protein>
    <submittedName>
        <fullName evidence="1">Uncharacterized protein</fullName>
    </submittedName>
</protein>
<organism evidence="1 2">
    <name type="scientific">Gymnopus androsaceus JB14</name>
    <dbReference type="NCBI Taxonomy" id="1447944"/>
    <lineage>
        <taxon>Eukaryota</taxon>
        <taxon>Fungi</taxon>
        <taxon>Dikarya</taxon>
        <taxon>Basidiomycota</taxon>
        <taxon>Agaricomycotina</taxon>
        <taxon>Agaricomycetes</taxon>
        <taxon>Agaricomycetidae</taxon>
        <taxon>Agaricales</taxon>
        <taxon>Marasmiineae</taxon>
        <taxon>Omphalotaceae</taxon>
        <taxon>Gymnopus</taxon>
    </lineage>
</organism>
<dbReference type="Proteomes" id="UP000799118">
    <property type="component" value="Unassembled WGS sequence"/>
</dbReference>
<keyword evidence="2" id="KW-1185">Reference proteome</keyword>
<reference evidence="1" key="1">
    <citation type="journal article" date="2019" name="Environ. Microbiol.">
        <title>Fungal ecological strategies reflected in gene transcription - a case study of two litter decomposers.</title>
        <authorList>
            <person name="Barbi F."/>
            <person name="Kohler A."/>
            <person name="Barry K."/>
            <person name="Baskaran P."/>
            <person name="Daum C."/>
            <person name="Fauchery L."/>
            <person name="Ihrmark K."/>
            <person name="Kuo A."/>
            <person name="LaButti K."/>
            <person name="Lipzen A."/>
            <person name="Morin E."/>
            <person name="Grigoriev I.V."/>
            <person name="Henrissat B."/>
            <person name="Lindahl B."/>
            <person name="Martin F."/>
        </authorList>
    </citation>
    <scope>NUCLEOTIDE SEQUENCE</scope>
    <source>
        <strain evidence="1">JB14</strain>
    </source>
</reference>
<dbReference type="AlphaFoldDB" id="A0A6A4IGV6"/>
<name>A0A6A4IGV6_9AGAR</name>
<dbReference type="OrthoDB" id="2915574at2759"/>
<evidence type="ECO:0000313" key="1">
    <source>
        <dbReference type="EMBL" id="KAE9408498.1"/>
    </source>
</evidence>
<evidence type="ECO:0000313" key="2">
    <source>
        <dbReference type="Proteomes" id="UP000799118"/>
    </source>
</evidence>
<accession>A0A6A4IGV6</accession>
<gene>
    <name evidence="1" type="ORF">BT96DRAFT_914056</name>
</gene>
<proteinExistence type="predicted"/>